<dbReference type="SUPFAM" id="SSF53335">
    <property type="entry name" value="S-adenosyl-L-methionine-dependent methyltransferases"/>
    <property type="match status" value="1"/>
</dbReference>
<evidence type="ECO:0000313" key="3">
    <source>
        <dbReference type="EMBL" id="MWC42891.1"/>
    </source>
</evidence>
<evidence type="ECO:0000313" key="5">
    <source>
        <dbReference type="Proteomes" id="UP000323502"/>
    </source>
</evidence>
<dbReference type="GO" id="GO:0035243">
    <property type="term" value="F:protein-arginine omega-N symmetric methyltransferase activity"/>
    <property type="evidence" value="ECO:0007669"/>
    <property type="project" value="TreeGrafter"/>
</dbReference>
<dbReference type="InterPro" id="IPR003788">
    <property type="entry name" value="NDUFAF7"/>
</dbReference>
<dbReference type="OrthoDB" id="9794208at2"/>
<reference evidence="4 5" key="1">
    <citation type="submission" date="2016-10" db="EMBL/GenBank/DDBJ databases">
        <authorList>
            <person name="Varghese N."/>
            <person name="Submissions S."/>
        </authorList>
    </citation>
    <scope>NUCLEOTIDE SEQUENCE [LARGE SCALE GENOMIC DNA]</scope>
    <source>
        <strain evidence="4 5">S7-754</strain>
    </source>
</reference>
<dbReference type="PANTHER" id="PTHR12049">
    <property type="entry name" value="PROTEIN ARGININE METHYLTRANSFERASE NDUFAF7, MITOCHONDRIAL"/>
    <property type="match status" value="1"/>
</dbReference>
<dbReference type="Pfam" id="PF02636">
    <property type="entry name" value="Methyltransf_28"/>
    <property type="match status" value="1"/>
</dbReference>
<gene>
    <name evidence="3" type="ORF">GQR91_04355</name>
    <name evidence="4" type="ORF">SAMN05216557_101899</name>
</gene>
<dbReference type="EMBL" id="FNBI01000001">
    <property type="protein sequence ID" value="SDE87924.1"/>
    <property type="molecule type" value="Genomic_DNA"/>
</dbReference>
<dbReference type="Gene3D" id="3.40.50.12710">
    <property type="match status" value="1"/>
</dbReference>
<dbReference type="PANTHER" id="PTHR12049:SF7">
    <property type="entry name" value="PROTEIN ARGININE METHYLTRANSFERASE NDUFAF7, MITOCHONDRIAL"/>
    <property type="match status" value="1"/>
</dbReference>
<sequence length="362" mass="38586">MSSDSPLIPPADFVRTAEEALPERMARAIALAGPIPLSQYMAAANAHYYASRDPLGTGGDFTTSPEISQMFGELIGLWCADLWDRAGRPEVAWVELGPGRGTLAADALRAMNRAGLAPPVHFVEISPALRDAQRARVPHATWHDTVDTLPTEPALIVVANEFFDALPIRQLVRRGEGWHERLIAAQDTLFLPIAGPAVPIAVIPEPLRDSAPGSIIEVSPHSVAIMRSLAARIVAQGGAMLAIDYGYEGPALADTLQAVRGHAFANPYEAPGEHDLSAHVDFTTLAAAAQSAGATAFGPVTQRDLLGQLGIDQRTAALARRTPDRADALLADRTRLMDAMGTLFRALAITRPDWPVPAGYGE</sequence>
<evidence type="ECO:0000256" key="1">
    <source>
        <dbReference type="ARBA" id="ARBA00022603"/>
    </source>
</evidence>
<dbReference type="GO" id="GO:0032259">
    <property type="term" value="P:methylation"/>
    <property type="evidence" value="ECO:0007669"/>
    <property type="project" value="UniProtKB-KW"/>
</dbReference>
<proteinExistence type="predicted"/>
<dbReference type="Proteomes" id="UP000323502">
    <property type="component" value="Unassembled WGS sequence"/>
</dbReference>
<dbReference type="AlphaFoldDB" id="A0A1G7GII2"/>
<dbReference type="InterPro" id="IPR029063">
    <property type="entry name" value="SAM-dependent_MTases_sf"/>
</dbReference>
<dbReference type="RefSeq" id="WP_149681297.1">
    <property type="nucleotide sequence ID" value="NZ_FNBI01000001.1"/>
</dbReference>
<dbReference type="Proteomes" id="UP000436801">
    <property type="component" value="Unassembled WGS sequence"/>
</dbReference>
<evidence type="ECO:0000313" key="4">
    <source>
        <dbReference type="EMBL" id="SDE87924.1"/>
    </source>
</evidence>
<evidence type="ECO:0000313" key="6">
    <source>
        <dbReference type="Proteomes" id="UP000436801"/>
    </source>
</evidence>
<keyword evidence="5" id="KW-1185">Reference proteome</keyword>
<keyword evidence="2 4" id="KW-0808">Transferase</keyword>
<reference evidence="3 6" key="2">
    <citation type="submission" date="2019-12" db="EMBL/GenBank/DDBJ databases">
        <authorList>
            <person name="Zheng J."/>
        </authorList>
    </citation>
    <scope>NUCLEOTIDE SEQUENCE [LARGE SCALE GENOMIC DNA]</scope>
    <source>
        <strain evidence="3 6">DSM 27347</strain>
    </source>
</reference>
<accession>A0A1G7GII2</accession>
<dbReference type="InterPro" id="IPR038375">
    <property type="entry name" value="NDUFAF7_sf"/>
</dbReference>
<dbReference type="EMBL" id="WSUT01000005">
    <property type="protein sequence ID" value="MWC42891.1"/>
    <property type="molecule type" value="Genomic_DNA"/>
</dbReference>
<organism evidence="4 5">
    <name type="scientific">Sphingomonas carotinifaciens</name>
    <dbReference type="NCBI Taxonomy" id="1166323"/>
    <lineage>
        <taxon>Bacteria</taxon>
        <taxon>Pseudomonadati</taxon>
        <taxon>Pseudomonadota</taxon>
        <taxon>Alphaproteobacteria</taxon>
        <taxon>Sphingomonadales</taxon>
        <taxon>Sphingomonadaceae</taxon>
        <taxon>Sphingomonas</taxon>
    </lineage>
</organism>
<evidence type="ECO:0000256" key="2">
    <source>
        <dbReference type="ARBA" id="ARBA00022679"/>
    </source>
</evidence>
<name>A0A1G7GII2_9SPHN</name>
<keyword evidence="1 4" id="KW-0489">Methyltransferase</keyword>
<protein>
    <submittedName>
        <fullName evidence="3">Class I SAM-dependent methyltransferase</fullName>
    </submittedName>
    <submittedName>
        <fullName evidence="4">SAM-dependent methyltransferase, MidA family</fullName>
    </submittedName>
</protein>